<dbReference type="RefSeq" id="XP_037225506.1">
    <property type="nucleotide sequence ID" value="XM_037357596.1"/>
</dbReference>
<reference evidence="3" key="1">
    <citation type="submission" date="2020-05" db="EMBL/GenBank/DDBJ databases">
        <title>Mycena genomes resolve the evolution of fungal bioluminescence.</title>
        <authorList>
            <person name="Tsai I.J."/>
        </authorList>
    </citation>
    <scope>NUCLEOTIDE SEQUENCE</scope>
    <source>
        <strain evidence="3">171206Taipei</strain>
    </source>
</reference>
<comment type="caution">
    <text evidence="3">The sequence shown here is derived from an EMBL/GenBank/DDBJ whole genome shotgun (WGS) entry which is preliminary data.</text>
</comment>
<feature type="transmembrane region" description="Helical" evidence="2">
    <location>
        <begin position="30"/>
        <end position="55"/>
    </location>
</feature>
<dbReference type="GeneID" id="59340112"/>
<feature type="region of interest" description="Disordered" evidence="1">
    <location>
        <begin position="158"/>
        <end position="209"/>
    </location>
</feature>
<keyword evidence="2" id="KW-0472">Membrane</keyword>
<protein>
    <recommendedName>
        <fullName evidence="5">Transmembrane protein</fullName>
    </recommendedName>
</protein>
<keyword evidence="4" id="KW-1185">Reference proteome</keyword>
<evidence type="ECO:0008006" key="5">
    <source>
        <dbReference type="Google" id="ProtNLM"/>
    </source>
</evidence>
<evidence type="ECO:0000313" key="4">
    <source>
        <dbReference type="Proteomes" id="UP000636479"/>
    </source>
</evidence>
<organism evidence="3 4">
    <name type="scientific">Mycena indigotica</name>
    <dbReference type="NCBI Taxonomy" id="2126181"/>
    <lineage>
        <taxon>Eukaryota</taxon>
        <taxon>Fungi</taxon>
        <taxon>Dikarya</taxon>
        <taxon>Basidiomycota</taxon>
        <taxon>Agaricomycotina</taxon>
        <taxon>Agaricomycetes</taxon>
        <taxon>Agaricomycetidae</taxon>
        <taxon>Agaricales</taxon>
        <taxon>Marasmiineae</taxon>
        <taxon>Mycenaceae</taxon>
        <taxon>Mycena</taxon>
    </lineage>
</organism>
<sequence>MSLSLSSAPNIVWRLYVDSLWRWTDQPTSWISHTAYVCRILAILLIIPFLLLILVDIVSYGIARTLGVIDLTDASTSDNKTIHGTGKGKGRVPVVQIMPSSPDAMTTVTKTEGRPALQCDISPLDTLPPLNMENASPSQEAYFTSEPNSLKLSGVGLFSPAASRPPSPTITRKSLPPDEKLVDLDEEEGIVFRKRATRKPQGHDEDERQ</sequence>
<keyword evidence="2" id="KW-0812">Transmembrane</keyword>
<gene>
    <name evidence="3" type="ORF">MIND_00063500</name>
</gene>
<evidence type="ECO:0000313" key="3">
    <source>
        <dbReference type="EMBL" id="KAF7315483.1"/>
    </source>
</evidence>
<dbReference type="Proteomes" id="UP000636479">
    <property type="component" value="Unassembled WGS sequence"/>
</dbReference>
<accession>A0A8H6WHV6</accession>
<proteinExistence type="predicted"/>
<dbReference type="EMBL" id="JACAZF010000001">
    <property type="protein sequence ID" value="KAF7315483.1"/>
    <property type="molecule type" value="Genomic_DNA"/>
</dbReference>
<evidence type="ECO:0000256" key="2">
    <source>
        <dbReference type="SAM" id="Phobius"/>
    </source>
</evidence>
<dbReference type="AlphaFoldDB" id="A0A8H6WHV6"/>
<evidence type="ECO:0000256" key="1">
    <source>
        <dbReference type="SAM" id="MobiDB-lite"/>
    </source>
</evidence>
<dbReference type="OrthoDB" id="3363417at2759"/>
<keyword evidence="2" id="KW-1133">Transmembrane helix</keyword>
<name>A0A8H6WHV6_9AGAR</name>